<dbReference type="GO" id="GO:0008270">
    <property type="term" value="F:zinc ion binding"/>
    <property type="evidence" value="ECO:0007669"/>
    <property type="project" value="UniProtKB-KW"/>
</dbReference>
<evidence type="ECO:0000256" key="8">
    <source>
        <dbReference type="SAM" id="SignalP"/>
    </source>
</evidence>
<feature type="compositionally biased region" description="Acidic residues" evidence="7">
    <location>
        <begin position="232"/>
        <end position="244"/>
    </location>
</feature>
<evidence type="ECO:0000256" key="1">
    <source>
        <dbReference type="ARBA" id="ARBA00004123"/>
    </source>
</evidence>
<evidence type="ECO:0000259" key="9">
    <source>
        <dbReference type="SMART" id="SM00451"/>
    </source>
</evidence>
<dbReference type="SUPFAM" id="SSF57667">
    <property type="entry name" value="beta-beta-alpha zinc fingers"/>
    <property type="match status" value="1"/>
</dbReference>
<dbReference type="AlphaFoldDB" id="A0AAE9DEX3"/>
<dbReference type="InterPro" id="IPR040107">
    <property type="entry name" value="Snu23"/>
</dbReference>
<feature type="region of interest" description="Disordered" evidence="7">
    <location>
        <begin position="201"/>
        <end position="261"/>
    </location>
</feature>
<keyword evidence="5" id="KW-0238">DNA-binding</keyword>
<evidence type="ECO:0000256" key="5">
    <source>
        <dbReference type="ARBA" id="ARBA00023125"/>
    </source>
</evidence>
<dbReference type="PANTHER" id="PTHR45986:SF1">
    <property type="entry name" value="ZINC FINGER MATRIN-TYPE PROTEIN 2"/>
    <property type="match status" value="1"/>
</dbReference>
<dbReference type="Gene3D" id="3.30.160.60">
    <property type="entry name" value="Classic Zinc Finger"/>
    <property type="match status" value="1"/>
</dbReference>
<evidence type="ECO:0000313" key="10">
    <source>
        <dbReference type="EMBL" id="ULU02834.1"/>
    </source>
</evidence>
<evidence type="ECO:0000256" key="2">
    <source>
        <dbReference type="ARBA" id="ARBA00022723"/>
    </source>
</evidence>
<dbReference type="EMBL" id="CP090893">
    <property type="protein sequence ID" value="ULU02834.1"/>
    <property type="molecule type" value="Genomic_DNA"/>
</dbReference>
<feature type="compositionally biased region" description="Basic and acidic residues" evidence="7">
    <location>
        <begin position="205"/>
        <end position="221"/>
    </location>
</feature>
<evidence type="ECO:0000256" key="6">
    <source>
        <dbReference type="ARBA" id="ARBA00023242"/>
    </source>
</evidence>
<sequence length="261" mass="30192">MCFSSFFVLITLLSAFIRFLSNLFQKSSFSVAKTSFTSFPEISMSFYQQSGSQASGTNHRRTWDEKEYSLAAHQRALDEKEAEDIRTGKKKKDEPKVKREMLKAREYKVDLDSKVGKSVVITKATPSAETGGFYCDVCDCVVKDSINFLDHINGKNHQRNIGMSMKTKKSTVEDVRDRFKLLKEKKEREKREAQVEQLLEDVQEEEARMADYKKDKKVDNNRKRKREAKKEEDEDEQEDDDGLDPEIRAMMGFSGFATSKR</sequence>
<evidence type="ECO:0000256" key="7">
    <source>
        <dbReference type="SAM" id="MobiDB-lite"/>
    </source>
</evidence>
<keyword evidence="6" id="KW-0539">Nucleus</keyword>
<evidence type="ECO:0000256" key="4">
    <source>
        <dbReference type="ARBA" id="ARBA00022833"/>
    </source>
</evidence>
<keyword evidence="4" id="KW-0862">Zinc</keyword>
<dbReference type="InterPro" id="IPR022755">
    <property type="entry name" value="Znf_C2H2_jaz"/>
</dbReference>
<protein>
    <recommendedName>
        <fullName evidence="9">U1-type domain-containing protein</fullName>
    </recommendedName>
</protein>
<evidence type="ECO:0000313" key="11">
    <source>
        <dbReference type="Proteomes" id="UP000827892"/>
    </source>
</evidence>
<dbReference type="FunFam" id="3.30.160.60:FF:000282">
    <property type="entry name" value="Zinc finger, matrin-type 2"/>
    <property type="match status" value="1"/>
</dbReference>
<comment type="subcellular location">
    <subcellularLocation>
        <location evidence="1">Nucleus</location>
    </subcellularLocation>
</comment>
<dbReference type="InterPro" id="IPR036236">
    <property type="entry name" value="Znf_C2H2_sf"/>
</dbReference>
<dbReference type="SMART" id="SM00451">
    <property type="entry name" value="ZnF_U1"/>
    <property type="match status" value="1"/>
</dbReference>
<accession>A0AAE9DEX3</accession>
<keyword evidence="3" id="KW-0863">Zinc-finger</keyword>
<proteinExistence type="predicted"/>
<reference evidence="10 11" key="1">
    <citation type="submission" date="2022-05" db="EMBL/GenBank/DDBJ databases">
        <title>Chromosome-level reference genomes for two strains of Caenorhabditis briggsae: an improved platform for comparative genomics.</title>
        <authorList>
            <person name="Stevens L."/>
            <person name="Andersen E.C."/>
        </authorList>
    </citation>
    <scope>NUCLEOTIDE SEQUENCE [LARGE SCALE GENOMIC DNA]</scope>
    <source>
        <strain evidence="10">QX1410_ONT</strain>
        <tissue evidence="10">Whole-organism</tissue>
    </source>
</reference>
<gene>
    <name evidence="10" type="ORF">L3Y34_002433</name>
</gene>
<name>A0AAE9DEX3_CAEBR</name>
<dbReference type="InterPro" id="IPR003604">
    <property type="entry name" value="Matrin/U1-like-C_Znf_C2H2"/>
</dbReference>
<feature type="domain" description="U1-type" evidence="9">
    <location>
        <begin position="130"/>
        <end position="164"/>
    </location>
</feature>
<dbReference type="GO" id="GO:0003677">
    <property type="term" value="F:DNA binding"/>
    <property type="evidence" value="ECO:0007669"/>
    <property type="project" value="UniProtKB-KW"/>
</dbReference>
<dbReference type="Pfam" id="PF12171">
    <property type="entry name" value="zf-C2H2_jaz"/>
    <property type="match status" value="1"/>
</dbReference>
<keyword evidence="8" id="KW-0732">Signal</keyword>
<organism evidence="10 11">
    <name type="scientific">Caenorhabditis briggsae</name>
    <dbReference type="NCBI Taxonomy" id="6238"/>
    <lineage>
        <taxon>Eukaryota</taxon>
        <taxon>Metazoa</taxon>
        <taxon>Ecdysozoa</taxon>
        <taxon>Nematoda</taxon>
        <taxon>Chromadorea</taxon>
        <taxon>Rhabditida</taxon>
        <taxon>Rhabditina</taxon>
        <taxon>Rhabditomorpha</taxon>
        <taxon>Rhabditoidea</taxon>
        <taxon>Rhabditidae</taxon>
        <taxon>Peloderinae</taxon>
        <taxon>Caenorhabditis</taxon>
    </lineage>
</organism>
<dbReference type="PANTHER" id="PTHR45986">
    <property type="entry name" value="ZINC FINGER MATRIN-TYPE PROTEIN 2"/>
    <property type="match status" value="1"/>
</dbReference>
<evidence type="ECO:0000256" key="3">
    <source>
        <dbReference type="ARBA" id="ARBA00022771"/>
    </source>
</evidence>
<dbReference type="GO" id="GO:0005681">
    <property type="term" value="C:spliceosomal complex"/>
    <property type="evidence" value="ECO:0007669"/>
    <property type="project" value="InterPro"/>
</dbReference>
<keyword evidence="2" id="KW-0479">Metal-binding</keyword>
<dbReference type="GO" id="GO:0000398">
    <property type="term" value="P:mRNA splicing, via spliceosome"/>
    <property type="evidence" value="ECO:0007669"/>
    <property type="project" value="InterPro"/>
</dbReference>
<dbReference type="Proteomes" id="UP000827892">
    <property type="component" value="Chromosome III"/>
</dbReference>
<feature type="chain" id="PRO_5042199443" description="U1-type domain-containing protein" evidence="8">
    <location>
        <begin position="16"/>
        <end position="261"/>
    </location>
</feature>
<feature type="signal peptide" evidence="8">
    <location>
        <begin position="1"/>
        <end position="15"/>
    </location>
</feature>